<dbReference type="GO" id="GO:0003700">
    <property type="term" value="F:DNA-binding transcription factor activity"/>
    <property type="evidence" value="ECO:0007669"/>
    <property type="project" value="InterPro"/>
</dbReference>
<dbReference type="Pfam" id="PF00392">
    <property type="entry name" value="GntR"/>
    <property type="match status" value="1"/>
</dbReference>
<accession>A0A9X2IS27</accession>
<dbReference type="GO" id="GO:0003677">
    <property type="term" value="F:DNA binding"/>
    <property type="evidence" value="ECO:0007669"/>
    <property type="project" value="UniProtKB-KW"/>
</dbReference>
<dbReference type="Gene3D" id="1.10.10.10">
    <property type="entry name" value="Winged helix-like DNA-binding domain superfamily/Winged helix DNA-binding domain"/>
    <property type="match status" value="1"/>
</dbReference>
<dbReference type="InterPro" id="IPR000524">
    <property type="entry name" value="Tscrpt_reg_HTH_GntR"/>
</dbReference>
<name>A0A9X2IS27_9BACI</name>
<keyword evidence="6" id="KW-1185">Reference proteome</keyword>
<evidence type="ECO:0000256" key="2">
    <source>
        <dbReference type="ARBA" id="ARBA00023125"/>
    </source>
</evidence>
<evidence type="ECO:0000259" key="4">
    <source>
        <dbReference type="PROSITE" id="PS50949"/>
    </source>
</evidence>
<evidence type="ECO:0000313" key="5">
    <source>
        <dbReference type="EMBL" id="MCM3716123.1"/>
    </source>
</evidence>
<protein>
    <submittedName>
        <fullName evidence="5">FCD domain-containing protein</fullName>
    </submittedName>
</protein>
<gene>
    <name evidence="5" type="ORF">M3202_18940</name>
</gene>
<dbReference type="PANTHER" id="PTHR43537">
    <property type="entry name" value="TRANSCRIPTIONAL REGULATOR, GNTR FAMILY"/>
    <property type="match status" value="1"/>
</dbReference>
<dbReference type="InterPro" id="IPR011711">
    <property type="entry name" value="GntR_C"/>
</dbReference>
<evidence type="ECO:0000313" key="6">
    <source>
        <dbReference type="Proteomes" id="UP001139179"/>
    </source>
</evidence>
<evidence type="ECO:0000256" key="1">
    <source>
        <dbReference type="ARBA" id="ARBA00023015"/>
    </source>
</evidence>
<comment type="caution">
    <text evidence="5">The sequence shown here is derived from an EMBL/GenBank/DDBJ whole genome shotgun (WGS) entry which is preliminary data.</text>
</comment>
<dbReference type="SUPFAM" id="SSF46785">
    <property type="entry name" value="Winged helix' DNA-binding domain"/>
    <property type="match status" value="1"/>
</dbReference>
<dbReference type="InterPro" id="IPR036388">
    <property type="entry name" value="WH-like_DNA-bd_sf"/>
</dbReference>
<reference evidence="5" key="1">
    <citation type="submission" date="2022-05" db="EMBL/GenBank/DDBJ databases">
        <title>Comparative Genomics of Spacecraft Associated Microbes.</title>
        <authorList>
            <person name="Tran M.T."/>
            <person name="Wright A."/>
            <person name="Seuylemezian A."/>
            <person name="Eisen J."/>
            <person name="Coil D."/>
        </authorList>
    </citation>
    <scope>NUCLEOTIDE SEQUENCE</scope>
    <source>
        <strain evidence="5">214.1.1</strain>
    </source>
</reference>
<proteinExistence type="predicted"/>
<dbReference type="PANTHER" id="PTHR43537:SF5">
    <property type="entry name" value="UXU OPERON TRANSCRIPTIONAL REGULATOR"/>
    <property type="match status" value="1"/>
</dbReference>
<keyword evidence="3" id="KW-0804">Transcription</keyword>
<dbReference type="RefSeq" id="WP_251224801.1">
    <property type="nucleotide sequence ID" value="NZ_JAMBOL010000029.1"/>
</dbReference>
<feature type="domain" description="HTH gntR-type" evidence="4">
    <location>
        <begin position="3"/>
        <end position="71"/>
    </location>
</feature>
<sequence length="220" mass="25302">MRKLMYESVYEEIKKRIKEGVWKEGEQIPTVQALSKELEVGASSVREAIRVLAKQNILKVEQGRGTYVMNDLKSGQENHGFTFLEDATMLQLTEARIIIEPELAALAAENATEEEVKSIMKAAHGMNRKRKQNKNFFREDMLFHYLIAKASGNYIIFQMLNKISDLLVDSRKRTMQMEGMDEKASHYHILIAEAIAQKNPSQARNLMKAHIDDVIYELKK</sequence>
<dbReference type="CDD" id="cd07377">
    <property type="entry name" value="WHTH_GntR"/>
    <property type="match status" value="1"/>
</dbReference>
<dbReference type="AlphaFoldDB" id="A0A9X2IS27"/>
<dbReference type="InterPro" id="IPR036390">
    <property type="entry name" value="WH_DNA-bd_sf"/>
</dbReference>
<dbReference type="SMART" id="SM00345">
    <property type="entry name" value="HTH_GNTR"/>
    <property type="match status" value="1"/>
</dbReference>
<keyword evidence="1" id="KW-0805">Transcription regulation</keyword>
<dbReference type="EMBL" id="JAMBOL010000029">
    <property type="protein sequence ID" value="MCM3716123.1"/>
    <property type="molecule type" value="Genomic_DNA"/>
</dbReference>
<evidence type="ECO:0000256" key="3">
    <source>
        <dbReference type="ARBA" id="ARBA00023163"/>
    </source>
</evidence>
<dbReference type="Proteomes" id="UP001139179">
    <property type="component" value="Unassembled WGS sequence"/>
</dbReference>
<keyword evidence="2" id="KW-0238">DNA-binding</keyword>
<dbReference type="SMART" id="SM00895">
    <property type="entry name" value="FCD"/>
    <property type="match status" value="1"/>
</dbReference>
<organism evidence="5 6">
    <name type="scientific">Halalkalibacter oceani</name>
    <dbReference type="NCBI Taxonomy" id="1653776"/>
    <lineage>
        <taxon>Bacteria</taxon>
        <taxon>Bacillati</taxon>
        <taxon>Bacillota</taxon>
        <taxon>Bacilli</taxon>
        <taxon>Bacillales</taxon>
        <taxon>Bacillaceae</taxon>
        <taxon>Halalkalibacter</taxon>
    </lineage>
</organism>
<dbReference type="SUPFAM" id="SSF48008">
    <property type="entry name" value="GntR ligand-binding domain-like"/>
    <property type="match status" value="1"/>
</dbReference>
<dbReference type="Gene3D" id="1.20.120.530">
    <property type="entry name" value="GntR ligand-binding domain-like"/>
    <property type="match status" value="1"/>
</dbReference>
<dbReference type="PROSITE" id="PS50949">
    <property type="entry name" value="HTH_GNTR"/>
    <property type="match status" value="1"/>
</dbReference>
<dbReference type="Pfam" id="PF07729">
    <property type="entry name" value="FCD"/>
    <property type="match status" value="1"/>
</dbReference>
<dbReference type="InterPro" id="IPR008920">
    <property type="entry name" value="TF_FadR/GntR_C"/>
</dbReference>